<proteinExistence type="predicted"/>
<feature type="transmembrane region" description="Helical" evidence="1">
    <location>
        <begin position="310"/>
        <end position="334"/>
    </location>
</feature>
<feature type="transmembrane region" description="Helical" evidence="1">
    <location>
        <begin position="343"/>
        <end position="365"/>
    </location>
</feature>
<gene>
    <name evidence="3" type="ORF">WY13_02391</name>
</gene>
<dbReference type="Gene3D" id="3.40.50.410">
    <property type="entry name" value="von Willebrand factor, type A domain"/>
    <property type="match status" value="1"/>
</dbReference>
<dbReference type="PANTHER" id="PTHR10579:SF43">
    <property type="entry name" value="ZINC FINGER (C3HC4-TYPE RING FINGER) FAMILY PROTEIN"/>
    <property type="match status" value="1"/>
</dbReference>
<dbReference type="EMBL" id="LITT01000023">
    <property type="protein sequence ID" value="OAA86996.1"/>
    <property type="molecule type" value="Genomic_DNA"/>
</dbReference>
<feature type="transmembrane region" description="Helical" evidence="1">
    <location>
        <begin position="83"/>
        <end position="103"/>
    </location>
</feature>
<dbReference type="SUPFAM" id="SSF53300">
    <property type="entry name" value="vWA-like"/>
    <property type="match status" value="1"/>
</dbReference>
<dbReference type="InterPro" id="IPR036465">
    <property type="entry name" value="vWFA_dom_sf"/>
</dbReference>
<dbReference type="PATRIC" id="fig|1538.10.peg.1994"/>
<feature type="transmembrane region" description="Helical" evidence="1">
    <location>
        <begin position="12"/>
        <end position="32"/>
    </location>
</feature>
<keyword evidence="1" id="KW-0812">Transmembrane</keyword>
<evidence type="ECO:0000256" key="1">
    <source>
        <dbReference type="SAM" id="Phobius"/>
    </source>
</evidence>
<keyword evidence="1" id="KW-0472">Membrane</keyword>
<reference evidence="3 4" key="1">
    <citation type="journal article" date="2015" name="Biotechnol. Bioeng.">
        <title>Genome sequence and phenotypic characterization of Caulobacter segnis.</title>
        <authorList>
            <person name="Patel S."/>
            <person name="Fletcher B."/>
            <person name="Scott D.C."/>
            <person name="Ely B."/>
        </authorList>
    </citation>
    <scope>NUCLEOTIDE SEQUENCE [LARGE SCALE GENOMIC DNA]</scope>
    <source>
        <strain evidence="3 4">ERI-2</strain>
    </source>
</reference>
<dbReference type="Proteomes" id="UP000077407">
    <property type="component" value="Unassembled WGS sequence"/>
</dbReference>
<dbReference type="RefSeq" id="WP_063555799.1">
    <property type="nucleotide sequence ID" value="NZ_LITT01000023.1"/>
</dbReference>
<accession>A0A162L0Y7</accession>
<keyword evidence="1" id="KW-1133">Transmembrane helix</keyword>
<dbReference type="PANTHER" id="PTHR10579">
    <property type="entry name" value="CALCIUM-ACTIVATED CHLORIDE CHANNEL REGULATOR"/>
    <property type="match status" value="1"/>
</dbReference>
<sequence length="419" mass="47089">MVEKRVNLTMTVMSLIGGIIGSIIGEIFINAYKYKMSGSLLMGFYFGIIALCIGTFCLVGEMINPRLNGITWKNNYLKTSFKFLIPCTFIAIFVFGMLFQFIYESSGLKFQKVNDIVFVIDTSGSMANTDPQNERFSSVLNLMDNMNTQNRVSIYKFDDTSKRIIPMTEVSDSLKKNAEEELKQYETPAGNTNMGEAIDSAYDEINSTKRPGRKAAVILLSDGEDNFGLNKKFDETLSPFKNSNISIYTIGMSNENNFTTLKKIAKDTHGEYYNVKNASDLKGTFSKIYYATQQRLLVDRRDGLTESSTLYMILRVLLITIISGLITMSISFVFDNKNLLKRFLIGGIAAGFLGGLIMEVGFLHFPDHGSLYRAVLVIMIALIFTLIPVIVDIKDYSKSSYLRGNQRASFDKTKGNTFR</sequence>
<feature type="transmembrane region" description="Helical" evidence="1">
    <location>
        <begin position="44"/>
        <end position="63"/>
    </location>
</feature>
<feature type="transmembrane region" description="Helical" evidence="1">
    <location>
        <begin position="371"/>
        <end position="393"/>
    </location>
</feature>
<dbReference type="CDD" id="cd00198">
    <property type="entry name" value="vWFA"/>
    <property type="match status" value="1"/>
</dbReference>
<evidence type="ECO:0000313" key="4">
    <source>
        <dbReference type="Proteomes" id="UP000077407"/>
    </source>
</evidence>
<dbReference type="InterPro" id="IPR002035">
    <property type="entry name" value="VWF_A"/>
</dbReference>
<dbReference type="OrthoDB" id="9805121at2"/>
<feature type="domain" description="VWFA" evidence="2">
    <location>
        <begin position="115"/>
        <end position="288"/>
    </location>
</feature>
<dbReference type="InterPro" id="IPR051266">
    <property type="entry name" value="CLCR"/>
</dbReference>
<evidence type="ECO:0000259" key="2">
    <source>
        <dbReference type="PROSITE" id="PS50234"/>
    </source>
</evidence>
<protein>
    <submittedName>
        <fullName evidence="3">von Willebrand factor type A domain protein</fullName>
    </submittedName>
</protein>
<dbReference type="AlphaFoldDB" id="A0A162L0Y7"/>
<comment type="caution">
    <text evidence="3">The sequence shown here is derived from an EMBL/GenBank/DDBJ whole genome shotgun (WGS) entry which is preliminary data.</text>
</comment>
<dbReference type="SMART" id="SM00327">
    <property type="entry name" value="VWA"/>
    <property type="match status" value="1"/>
</dbReference>
<dbReference type="PROSITE" id="PS50234">
    <property type="entry name" value="VWFA"/>
    <property type="match status" value="1"/>
</dbReference>
<evidence type="ECO:0000313" key="3">
    <source>
        <dbReference type="EMBL" id="OAA86996.1"/>
    </source>
</evidence>
<name>A0A162L0Y7_9CLOT</name>
<dbReference type="Pfam" id="PF00092">
    <property type="entry name" value="VWA"/>
    <property type="match status" value="1"/>
</dbReference>
<organism evidence="3 4">
    <name type="scientific">Clostridium ljungdahlii</name>
    <dbReference type="NCBI Taxonomy" id="1538"/>
    <lineage>
        <taxon>Bacteria</taxon>
        <taxon>Bacillati</taxon>
        <taxon>Bacillota</taxon>
        <taxon>Clostridia</taxon>
        <taxon>Eubacteriales</taxon>
        <taxon>Clostridiaceae</taxon>
        <taxon>Clostridium</taxon>
    </lineage>
</organism>